<dbReference type="Proteomes" id="UP001456344">
    <property type="component" value="Chromosome"/>
</dbReference>
<evidence type="ECO:0000313" key="1">
    <source>
        <dbReference type="EMBL" id="WYW17679.1"/>
    </source>
</evidence>
<reference evidence="1" key="1">
    <citation type="submission" date="2023-10" db="EMBL/GenBank/DDBJ databases">
        <title>Whole genome sequencing of actinobacterial strain Amycolatopsis sp. (BCA-696) identifies the underlying plant growth-promoting genes.</title>
        <authorList>
            <person name="Gandham P."/>
            <person name="Vadla N."/>
            <person name="Saji A."/>
            <person name="Srinivas V."/>
            <person name="Ruperao P."/>
            <person name="Selvanayagam S."/>
            <person name="Saxena R.K."/>
            <person name="Rathore A."/>
            <person name="Gopalakrishnan S."/>
            <person name="Thakur V."/>
        </authorList>
    </citation>
    <scope>NUCLEOTIDE SEQUENCE</scope>
    <source>
        <strain evidence="1">BCA-696</strain>
    </source>
</reference>
<gene>
    <name evidence="1" type="ORF">LCL61_19195</name>
</gene>
<dbReference type="EMBL" id="CP150484">
    <property type="protein sequence ID" value="WYW17679.1"/>
    <property type="molecule type" value="Genomic_DNA"/>
</dbReference>
<evidence type="ECO:0000313" key="2">
    <source>
        <dbReference type="Proteomes" id="UP001456344"/>
    </source>
</evidence>
<proteinExistence type="predicted"/>
<accession>A0ACD5BEN6</accession>
<name>A0ACD5BEN6_9PSEU</name>
<protein>
    <submittedName>
        <fullName evidence="1">Uncharacterized protein</fullName>
    </submittedName>
</protein>
<sequence length="62" mass="7197">MSSRVSPGTCRRALKAFVDRRRERYALLVETSVTIAALEQEQRHRDAYPLIEACHRRMARPA</sequence>
<organism evidence="1 2">
    <name type="scientific">Amycolatopsis coloradensis</name>
    <dbReference type="NCBI Taxonomy" id="76021"/>
    <lineage>
        <taxon>Bacteria</taxon>
        <taxon>Bacillati</taxon>
        <taxon>Actinomycetota</taxon>
        <taxon>Actinomycetes</taxon>
        <taxon>Pseudonocardiales</taxon>
        <taxon>Pseudonocardiaceae</taxon>
        <taxon>Amycolatopsis</taxon>
    </lineage>
</organism>
<keyword evidence="2" id="KW-1185">Reference proteome</keyword>